<name>X6LEQ9_RETFI</name>
<reference evidence="2 3" key="1">
    <citation type="journal article" date="2013" name="Curr. Biol.">
        <title>The Genome of the Foraminiferan Reticulomyxa filosa.</title>
        <authorList>
            <person name="Glockner G."/>
            <person name="Hulsmann N."/>
            <person name="Schleicher M."/>
            <person name="Noegel A.A."/>
            <person name="Eichinger L."/>
            <person name="Gallinger C."/>
            <person name="Pawlowski J."/>
            <person name="Sierra R."/>
            <person name="Euteneuer U."/>
            <person name="Pillet L."/>
            <person name="Moustafa A."/>
            <person name="Platzer M."/>
            <person name="Groth M."/>
            <person name="Szafranski K."/>
            <person name="Schliwa M."/>
        </authorList>
    </citation>
    <scope>NUCLEOTIDE SEQUENCE [LARGE SCALE GENOMIC DNA]</scope>
</reference>
<comment type="caution">
    <text evidence="2">The sequence shown here is derived from an EMBL/GenBank/DDBJ whole genome shotgun (WGS) entry which is preliminary data.</text>
</comment>
<dbReference type="Pfam" id="PF05729">
    <property type="entry name" value="NACHT"/>
    <property type="match status" value="1"/>
</dbReference>
<dbReference type="EMBL" id="ASPP01044538">
    <property type="protein sequence ID" value="ETN99229.1"/>
    <property type="molecule type" value="Genomic_DNA"/>
</dbReference>
<feature type="domain" description="NACHT" evidence="1">
    <location>
        <begin position="59"/>
        <end position="135"/>
    </location>
</feature>
<dbReference type="Proteomes" id="UP000023152">
    <property type="component" value="Unassembled WGS sequence"/>
</dbReference>
<keyword evidence="3" id="KW-1185">Reference proteome</keyword>
<dbReference type="Gene3D" id="3.40.50.300">
    <property type="entry name" value="P-loop containing nucleotide triphosphate hydrolases"/>
    <property type="match status" value="1"/>
</dbReference>
<accession>X6LEQ9</accession>
<sequence length="243" mass="29218">MWNDRFQWLLQIPFRKISHIFDKNKNNNNNDIKDQWSKIIKELNIPQWNTNDTNIVYSKNGLLILDGFDEIANELNQKRGMQQWLQYCTDNINYSVIITGRPNAICSYLKKPRSFNVIGFQPKDIQTYVDAYFQNISNDYGDHHYHAEMLIKKLNDNTNLKLLSRTPLQQIIKGQEEREEKKEDIRNRSELNELNSITLSKLYEKLLEYHMRWNWIKLNGKDTSNEQNMFNEFEMEMDYLSHI</sequence>
<feature type="non-terminal residue" evidence="2">
    <location>
        <position position="243"/>
    </location>
</feature>
<gene>
    <name evidence="2" type="ORF">RFI_38252</name>
</gene>
<dbReference type="PANTHER" id="PTHR46312:SF2">
    <property type="entry name" value="NUCLEOTIDE-BINDING OLIGOMERIZATION DOMAIN-CONTAINING PROTEIN 2-LIKE"/>
    <property type="match status" value="1"/>
</dbReference>
<dbReference type="InterPro" id="IPR027417">
    <property type="entry name" value="P-loop_NTPase"/>
</dbReference>
<dbReference type="PANTHER" id="PTHR46312">
    <property type="entry name" value="NACHT DOMAIN-CONTAINING PROTEIN"/>
    <property type="match status" value="1"/>
</dbReference>
<dbReference type="AlphaFoldDB" id="X6LEQ9"/>
<protein>
    <recommendedName>
        <fullName evidence="1">NACHT domain-containing protein</fullName>
    </recommendedName>
</protein>
<evidence type="ECO:0000313" key="2">
    <source>
        <dbReference type="EMBL" id="ETN99229.1"/>
    </source>
</evidence>
<evidence type="ECO:0000313" key="3">
    <source>
        <dbReference type="Proteomes" id="UP000023152"/>
    </source>
</evidence>
<organism evidence="2 3">
    <name type="scientific">Reticulomyxa filosa</name>
    <dbReference type="NCBI Taxonomy" id="46433"/>
    <lineage>
        <taxon>Eukaryota</taxon>
        <taxon>Sar</taxon>
        <taxon>Rhizaria</taxon>
        <taxon>Retaria</taxon>
        <taxon>Foraminifera</taxon>
        <taxon>Monothalamids</taxon>
        <taxon>Reticulomyxidae</taxon>
        <taxon>Reticulomyxa</taxon>
    </lineage>
</organism>
<proteinExistence type="predicted"/>
<dbReference type="InterPro" id="IPR007111">
    <property type="entry name" value="NACHT_NTPase"/>
</dbReference>
<evidence type="ECO:0000259" key="1">
    <source>
        <dbReference type="Pfam" id="PF05729"/>
    </source>
</evidence>